<evidence type="ECO:0000256" key="5">
    <source>
        <dbReference type="ARBA" id="ARBA00023004"/>
    </source>
</evidence>
<reference evidence="8" key="1">
    <citation type="submission" date="2018-06" db="EMBL/GenBank/DDBJ databases">
        <authorList>
            <person name="Zhirakovskaya E."/>
        </authorList>
    </citation>
    <scope>NUCLEOTIDE SEQUENCE</scope>
</reference>
<dbReference type="EMBL" id="UOGF01000071">
    <property type="protein sequence ID" value="VAX31141.1"/>
    <property type="molecule type" value="Genomic_DNA"/>
</dbReference>
<dbReference type="CDD" id="cd02037">
    <property type="entry name" value="Mrp_NBP35"/>
    <property type="match status" value="1"/>
</dbReference>
<dbReference type="Gene3D" id="3.40.50.300">
    <property type="entry name" value="P-loop containing nucleotide triphosphate hydrolases"/>
    <property type="match status" value="1"/>
</dbReference>
<dbReference type="GO" id="GO:0016226">
    <property type="term" value="P:iron-sulfur cluster assembly"/>
    <property type="evidence" value="ECO:0007669"/>
    <property type="project" value="InterPro"/>
</dbReference>
<keyword evidence="6" id="KW-0411">Iron-sulfur</keyword>
<dbReference type="InterPro" id="IPR034904">
    <property type="entry name" value="FSCA_dom_sf"/>
</dbReference>
<sequence>MSQITEAIVLKALKKVIEPGLSDDIVTLDRVKNILINGNKVSLQIVLPSPGSPLKAELTRLVKTMLQESIPDIGDINTIFPEQGNATQAPSEDKLLPGVQNIIAISSGKGGVGKSTVSVNLAVALAKGGARVGLLDADIYGPNIPLMMGIKTAPTPKGDKISPAQNHGVCFISMAFFVPEDTPMIWRGPMVHGAIQQLIRDVAWGDLDYLLIDLPPGTGDAQLSIAQLVPLTGAVIVTTPQEVALLDSKKGLAMFKKVNVPLLGIIENMSFFECPHCHEATEIFSRGGGRTAAEKLDIPFLGEIPIDPAIREGGDAGIPIIISDPDSAQTRSFMDISKSLEEQVSTMNADKISLNIIQ</sequence>
<dbReference type="Pfam" id="PF01883">
    <property type="entry name" value="FeS_assembly_P"/>
    <property type="match status" value="1"/>
</dbReference>
<dbReference type="InterPro" id="IPR027417">
    <property type="entry name" value="P-loop_NTPase"/>
</dbReference>
<dbReference type="GO" id="GO:0051539">
    <property type="term" value="F:4 iron, 4 sulfur cluster binding"/>
    <property type="evidence" value="ECO:0007669"/>
    <property type="project" value="TreeGrafter"/>
</dbReference>
<evidence type="ECO:0000259" key="7">
    <source>
        <dbReference type="Pfam" id="PF01883"/>
    </source>
</evidence>
<dbReference type="InterPro" id="IPR044304">
    <property type="entry name" value="NUBPL-like"/>
</dbReference>
<evidence type="ECO:0000256" key="1">
    <source>
        <dbReference type="ARBA" id="ARBA00022723"/>
    </source>
</evidence>
<dbReference type="InterPro" id="IPR033756">
    <property type="entry name" value="YlxH/NBP35"/>
</dbReference>
<gene>
    <name evidence="8" type="ORF">MNBD_NITROSPIRAE01-1058</name>
</gene>
<dbReference type="PANTHER" id="PTHR42961">
    <property type="entry name" value="IRON-SULFUR PROTEIN NUBPL"/>
    <property type="match status" value="1"/>
</dbReference>
<dbReference type="FunFam" id="3.40.50.300:FF:000304">
    <property type="entry name" value="Iron-sulfur cluster carrier protein"/>
    <property type="match status" value="1"/>
</dbReference>
<feature type="domain" description="MIP18 family-like" evidence="7">
    <location>
        <begin position="8"/>
        <end position="72"/>
    </location>
</feature>
<protein>
    <submittedName>
        <fullName evidence="8">Putative ATP/GTP-binding protein (Mrp protein homolog)</fullName>
    </submittedName>
</protein>
<dbReference type="AlphaFoldDB" id="A0A3B1CX74"/>
<dbReference type="PROSITE" id="PS01215">
    <property type="entry name" value="MRP"/>
    <property type="match status" value="1"/>
</dbReference>
<dbReference type="HAMAP" id="MF_02040">
    <property type="entry name" value="Mrp_NBP35"/>
    <property type="match status" value="1"/>
</dbReference>
<evidence type="ECO:0000256" key="2">
    <source>
        <dbReference type="ARBA" id="ARBA00022741"/>
    </source>
</evidence>
<proteinExistence type="inferred from homology"/>
<dbReference type="Pfam" id="PF10609">
    <property type="entry name" value="ParA"/>
    <property type="match status" value="1"/>
</dbReference>
<dbReference type="Gene3D" id="3.30.300.130">
    <property type="entry name" value="Fe-S cluster assembly (FSCA)"/>
    <property type="match status" value="1"/>
</dbReference>
<keyword evidence="2" id="KW-0547">Nucleotide-binding</keyword>
<accession>A0A3B1CX74</accession>
<dbReference type="GO" id="GO:0046872">
    <property type="term" value="F:metal ion binding"/>
    <property type="evidence" value="ECO:0007669"/>
    <property type="project" value="UniProtKB-KW"/>
</dbReference>
<evidence type="ECO:0000256" key="3">
    <source>
        <dbReference type="ARBA" id="ARBA00022801"/>
    </source>
</evidence>
<keyword evidence="1" id="KW-0479">Metal-binding</keyword>
<name>A0A3B1CX74_9ZZZZ</name>
<evidence type="ECO:0000313" key="8">
    <source>
        <dbReference type="EMBL" id="VAX31141.1"/>
    </source>
</evidence>
<dbReference type="PANTHER" id="PTHR42961:SF2">
    <property type="entry name" value="IRON-SULFUR PROTEIN NUBPL"/>
    <property type="match status" value="1"/>
</dbReference>
<dbReference type="GO" id="GO:0016787">
    <property type="term" value="F:hydrolase activity"/>
    <property type="evidence" value="ECO:0007669"/>
    <property type="project" value="UniProtKB-KW"/>
</dbReference>
<dbReference type="InterPro" id="IPR002744">
    <property type="entry name" value="MIP18-like"/>
</dbReference>
<evidence type="ECO:0000256" key="4">
    <source>
        <dbReference type="ARBA" id="ARBA00022840"/>
    </source>
</evidence>
<dbReference type="SUPFAM" id="SSF117916">
    <property type="entry name" value="Fe-S cluster assembly (FSCA) domain-like"/>
    <property type="match status" value="1"/>
</dbReference>
<dbReference type="GO" id="GO:0005524">
    <property type="term" value="F:ATP binding"/>
    <property type="evidence" value="ECO:0007669"/>
    <property type="project" value="UniProtKB-KW"/>
</dbReference>
<keyword evidence="5" id="KW-0408">Iron</keyword>
<keyword evidence="4" id="KW-0067">ATP-binding</keyword>
<keyword evidence="3" id="KW-0378">Hydrolase</keyword>
<dbReference type="SUPFAM" id="SSF52540">
    <property type="entry name" value="P-loop containing nucleoside triphosphate hydrolases"/>
    <property type="match status" value="1"/>
</dbReference>
<evidence type="ECO:0000256" key="6">
    <source>
        <dbReference type="ARBA" id="ARBA00023014"/>
    </source>
</evidence>
<dbReference type="InterPro" id="IPR000808">
    <property type="entry name" value="Mrp-like_CS"/>
</dbReference>
<organism evidence="8">
    <name type="scientific">hydrothermal vent metagenome</name>
    <dbReference type="NCBI Taxonomy" id="652676"/>
    <lineage>
        <taxon>unclassified sequences</taxon>
        <taxon>metagenomes</taxon>
        <taxon>ecological metagenomes</taxon>
    </lineage>
</organism>
<dbReference type="GO" id="GO:0140663">
    <property type="term" value="F:ATP-dependent FeS chaperone activity"/>
    <property type="evidence" value="ECO:0007669"/>
    <property type="project" value="InterPro"/>
</dbReference>
<dbReference type="InterPro" id="IPR019591">
    <property type="entry name" value="Mrp/NBP35_ATP-bd"/>
</dbReference>